<name>A0A6C0CD01_9ZZZZ</name>
<dbReference type="AlphaFoldDB" id="A0A6C0CD01"/>
<accession>A0A6C0CD01</accession>
<dbReference type="EMBL" id="MN739390">
    <property type="protein sequence ID" value="QHT02153.1"/>
    <property type="molecule type" value="Genomic_DNA"/>
</dbReference>
<reference evidence="1" key="1">
    <citation type="journal article" date="2020" name="Nature">
        <title>Giant virus diversity and host interactions through global metagenomics.</title>
        <authorList>
            <person name="Schulz F."/>
            <person name="Roux S."/>
            <person name="Paez-Espino D."/>
            <person name="Jungbluth S."/>
            <person name="Walsh D.A."/>
            <person name="Denef V.J."/>
            <person name="McMahon K.D."/>
            <person name="Konstantinidis K.T."/>
            <person name="Eloe-Fadrosh E.A."/>
            <person name="Kyrpides N.C."/>
            <person name="Woyke T."/>
        </authorList>
    </citation>
    <scope>NUCLEOTIDE SEQUENCE</scope>
    <source>
        <strain evidence="1">GVMAG-M-3300020565-3</strain>
    </source>
</reference>
<organism evidence="1">
    <name type="scientific">viral metagenome</name>
    <dbReference type="NCBI Taxonomy" id="1070528"/>
    <lineage>
        <taxon>unclassified sequences</taxon>
        <taxon>metagenomes</taxon>
        <taxon>organismal metagenomes</taxon>
    </lineage>
</organism>
<proteinExistence type="predicted"/>
<protein>
    <submittedName>
        <fullName evidence="1">Uncharacterized protein</fullName>
    </submittedName>
</protein>
<evidence type="ECO:0000313" key="1">
    <source>
        <dbReference type="EMBL" id="QHT02153.1"/>
    </source>
</evidence>
<sequence>MIVRKYKNITYIQSIYNILGLSIFISNIKNIYITYITNITY</sequence>